<sequence length="262" mass="29287">MELIGRSFVCLGFCEKIVDDMGDISLSGWAAFTARERVRNFHVKKHALRVIPRLTTWTADYPRVSSRSPSSCPKGRKFGVICGVARRVNLGLTSFIKLNSDTCHRIILAIARLKSEIATDMALPKFQYGDPRTSETDSEWIESSERLHIPEVENMQTVEKSSLLRVFGGKGLATETCLEIDSRQDVCNCVEIPNYWSQDVIERREHGIAEGFVPTMLELGMTLVESKGEANDSDPVTLTFNQYVANLESQCSPSYGFKGVIV</sequence>
<dbReference type="Proteomes" id="UP000217790">
    <property type="component" value="Unassembled WGS sequence"/>
</dbReference>
<evidence type="ECO:0000313" key="2">
    <source>
        <dbReference type="Proteomes" id="UP000217790"/>
    </source>
</evidence>
<accession>A0A2H3E9T5</accession>
<organism evidence="1 2">
    <name type="scientific">Armillaria gallica</name>
    <name type="common">Bulbous honey fungus</name>
    <name type="synonym">Armillaria bulbosa</name>
    <dbReference type="NCBI Taxonomy" id="47427"/>
    <lineage>
        <taxon>Eukaryota</taxon>
        <taxon>Fungi</taxon>
        <taxon>Dikarya</taxon>
        <taxon>Basidiomycota</taxon>
        <taxon>Agaricomycotina</taxon>
        <taxon>Agaricomycetes</taxon>
        <taxon>Agaricomycetidae</taxon>
        <taxon>Agaricales</taxon>
        <taxon>Marasmiineae</taxon>
        <taxon>Physalacriaceae</taxon>
        <taxon>Armillaria</taxon>
    </lineage>
</organism>
<evidence type="ECO:0000313" key="1">
    <source>
        <dbReference type="EMBL" id="PBL04176.1"/>
    </source>
</evidence>
<name>A0A2H3E9T5_ARMGA</name>
<dbReference type="EMBL" id="KZ293644">
    <property type="protein sequence ID" value="PBL04176.1"/>
    <property type="molecule type" value="Genomic_DNA"/>
</dbReference>
<dbReference type="InParanoid" id="A0A2H3E9T5"/>
<reference evidence="2" key="1">
    <citation type="journal article" date="2017" name="Nat. Ecol. Evol.">
        <title>Genome expansion and lineage-specific genetic innovations in the forest pathogenic fungi Armillaria.</title>
        <authorList>
            <person name="Sipos G."/>
            <person name="Prasanna A.N."/>
            <person name="Walter M.C."/>
            <person name="O'Connor E."/>
            <person name="Balint B."/>
            <person name="Krizsan K."/>
            <person name="Kiss B."/>
            <person name="Hess J."/>
            <person name="Varga T."/>
            <person name="Slot J."/>
            <person name="Riley R."/>
            <person name="Boka B."/>
            <person name="Rigling D."/>
            <person name="Barry K."/>
            <person name="Lee J."/>
            <person name="Mihaltcheva S."/>
            <person name="LaButti K."/>
            <person name="Lipzen A."/>
            <person name="Waldron R."/>
            <person name="Moloney N.M."/>
            <person name="Sperisen C."/>
            <person name="Kredics L."/>
            <person name="Vagvoelgyi C."/>
            <person name="Patrignani A."/>
            <person name="Fitzpatrick D."/>
            <person name="Nagy I."/>
            <person name="Doyle S."/>
            <person name="Anderson J.B."/>
            <person name="Grigoriev I.V."/>
            <person name="Gueldener U."/>
            <person name="Muensterkoetter M."/>
            <person name="Nagy L.G."/>
        </authorList>
    </citation>
    <scope>NUCLEOTIDE SEQUENCE [LARGE SCALE GENOMIC DNA]</scope>
    <source>
        <strain evidence="2">Ar21-2</strain>
    </source>
</reference>
<dbReference type="AlphaFoldDB" id="A0A2H3E9T5"/>
<protein>
    <submittedName>
        <fullName evidence="1">Uncharacterized protein</fullName>
    </submittedName>
</protein>
<gene>
    <name evidence="1" type="ORF">ARMGADRAFT_1022651</name>
</gene>
<proteinExistence type="predicted"/>
<keyword evidence="2" id="KW-1185">Reference proteome</keyword>